<proteinExistence type="predicted"/>
<sequence length="280" mass="33438">MLKNTNVALLVHACDRYQLLFKGFESIFSQYWDFSTQCNLYFATEELHVQLNGFQNIRSGKGEWSDRLAYLLKNEIREDYVLYLQEDVWFTKPISAAFFNNLFALVQTHNYRQVKLHSADIYQTKKTDEYLHGFNVSVLDNARSRYLMSHQVTLWNRNFLIDQLPKGENPWRNENRGSKRLKKADPVIHHIDYFSQNHSAPINENLELAERSNFHTVSLNGMFNEEFLHFVNKLPNQSEADDNYVQKLLYHYNHELTHDGRERPRKDDIFKRVKNWILQK</sequence>
<evidence type="ECO:0000313" key="2">
    <source>
        <dbReference type="Proteomes" id="UP000612680"/>
    </source>
</evidence>
<reference evidence="1 2" key="1">
    <citation type="submission" date="2020-06" db="EMBL/GenBank/DDBJ databases">
        <title>Dyadobacter sandarakinus sp. nov., isolated from the soil of the Arctic Yellow River Station.</title>
        <authorList>
            <person name="Zhang Y."/>
            <person name="Peng F."/>
        </authorList>
    </citation>
    <scope>NUCLEOTIDE SEQUENCE [LARGE SCALE GENOMIC DNA]</scope>
    <source>
        <strain evidence="1 2">Q3-56</strain>
    </source>
</reference>
<gene>
    <name evidence="1" type="ORF">HWI92_12080</name>
</gene>
<protein>
    <recommendedName>
        <fullName evidence="3">Glycosyl transferase family 2</fullName>
    </recommendedName>
</protein>
<dbReference type="EMBL" id="CP056775">
    <property type="protein sequence ID" value="QRR01591.1"/>
    <property type="molecule type" value="Genomic_DNA"/>
</dbReference>
<dbReference type="RefSeq" id="WP_204664095.1">
    <property type="nucleotide sequence ID" value="NZ_CP056775.1"/>
</dbReference>
<accession>A0ABX7I664</accession>
<dbReference type="Proteomes" id="UP000612680">
    <property type="component" value="Chromosome"/>
</dbReference>
<evidence type="ECO:0000313" key="1">
    <source>
        <dbReference type="EMBL" id="QRR01591.1"/>
    </source>
</evidence>
<name>A0ABX7I664_9BACT</name>
<evidence type="ECO:0008006" key="3">
    <source>
        <dbReference type="Google" id="ProtNLM"/>
    </source>
</evidence>
<organism evidence="1 2">
    <name type="scientific">Dyadobacter sandarakinus</name>
    <dbReference type="NCBI Taxonomy" id="2747268"/>
    <lineage>
        <taxon>Bacteria</taxon>
        <taxon>Pseudomonadati</taxon>
        <taxon>Bacteroidota</taxon>
        <taxon>Cytophagia</taxon>
        <taxon>Cytophagales</taxon>
        <taxon>Spirosomataceae</taxon>
        <taxon>Dyadobacter</taxon>
    </lineage>
</organism>
<keyword evidence="2" id="KW-1185">Reference proteome</keyword>